<dbReference type="RefSeq" id="WP_250211693.1">
    <property type="nucleotide sequence ID" value="NZ_CP011008.1"/>
</dbReference>
<feature type="chain" id="PRO_5044015187" evidence="2">
    <location>
        <begin position="22"/>
        <end position="185"/>
    </location>
</feature>
<evidence type="ECO:0000259" key="3">
    <source>
        <dbReference type="Pfam" id="PF18050"/>
    </source>
</evidence>
<name>A0AAW7I8N7_9BACI</name>
<sequence>MGKGYKWTLLSILATSTFLTACGSSNNEKNIKGNDNVNTNSSTNNVVKTDKTDNQNSEDNEGLNNMQDVRVKLTCNNEKVIVKLYDNPTSRDFFDQLPLTVTFKDYANIEKISVLDQRLTTKDAPSGSDPSVGDFAYFSPWGNITLFYGDHGLSNGLIKLGKIESGVEKLKSINDDFKVTIEKLD</sequence>
<dbReference type="EMBL" id="JAUCEY010000008">
    <property type="protein sequence ID" value="MDM5452418.1"/>
    <property type="molecule type" value="Genomic_DNA"/>
</dbReference>
<organism evidence="4 5">
    <name type="scientific">Peribacillus simplex</name>
    <dbReference type="NCBI Taxonomy" id="1478"/>
    <lineage>
        <taxon>Bacteria</taxon>
        <taxon>Bacillati</taxon>
        <taxon>Bacillota</taxon>
        <taxon>Bacilli</taxon>
        <taxon>Bacillales</taxon>
        <taxon>Bacillaceae</taxon>
        <taxon>Peribacillus</taxon>
    </lineage>
</organism>
<dbReference type="SUPFAM" id="SSF50891">
    <property type="entry name" value="Cyclophilin-like"/>
    <property type="match status" value="1"/>
</dbReference>
<proteinExistence type="predicted"/>
<feature type="region of interest" description="Disordered" evidence="1">
    <location>
        <begin position="31"/>
        <end position="65"/>
    </location>
</feature>
<evidence type="ECO:0000313" key="4">
    <source>
        <dbReference type="EMBL" id="MDM5452418.1"/>
    </source>
</evidence>
<evidence type="ECO:0000256" key="1">
    <source>
        <dbReference type="SAM" id="MobiDB-lite"/>
    </source>
</evidence>
<feature type="signal peptide" evidence="2">
    <location>
        <begin position="1"/>
        <end position="21"/>
    </location>
</feature>
<feature type="domain" description="Cyclophilin-like" evidence="3">
    <location>
        <begin position="73"/>
        <end position="182"/>
    </location>
</feature>
<dbReference type="Gene3D" id="2.40.100.20">
    <property type="match status" value="1"/>
</dbReference>
<accession>A0AAW7I8N7</accession>
<dbReference type="KEGG" id="bsj:UP17_18675"/>
<dbReference type="PROSITE" id="PS51257">
    <property type="entry name" value="PROKAR_LIPOPROTEIN"/>
    <property type="match status" value="1"/>
</dbReference>
<protein>
    <submittedName>
        <fullName evidence="4">Cyclophilin-like fold protein</fullName>
    </submittedName>
</protein>
<dbReference type="Proteomes" id="UP001234602">
    <property type="component" value="Unassembled WGS sequence"/>
</dbReference>
<comment type="caution">
    <text evidence="4">The sequence shown here is derived from an EMBL/GenBank/DDBJ whole genome shotgun (WGS) entry which is preliminary data.</text>
</comment>
<evidence type="ECO:0000313" key="5">
    <source>
        <dbReference type="Proteomes" id="UP001234602"/>
    </source>
</evidence>
<dbReference type="InterPro" id="IPR029000">
    <property type="entry name" value="Cyclophilin-like_dom_sf"/>
</dbReference>
<gene>
    <name evidence="4" type="ORF">QUF89_09510</name>
</gene>
<dbReference type="AlphaFoldDB" id="A0AAW7I8N7"/>
<feature type="compositionally biased region" description="Low complexity" evidence="1">
    <location>
        <begin position="34"/>
        <end position="47"/>
    </location>
</feature>
<dbReference type="Pfam" id="PF18050">
    <property type="entry name" value="Cyclophil_like2"/>
    <property type="match status" value="1"/>
</dbReference>
<evidence type="ECO:0000256" key="2">
    <source>
        <dbReference type="SAM" id="SignalP"/>
    </source>
</evidence>
<dbReference type="InterPro" id="IPR041183">
    <property type="entry name" value="Cyclophilin-like"/>
</dbReference>
<reference evidence="4" key="1">
    <citation type="submission" date="2023-06" db="EMBL/GenBank/DDBJ databases">
        <title>Comparative genomics of Bacillaceae isolates and their secondary metabolite potential.</title>
        <authorList>
            <person name="Song L."/>
            <person name="Nielsen L.J."/>
            <person name="Mohite O."/>
            <person name="Xu X."/>
            <person name="Weber T."/>
            <person name="Kovacs A.T."/>
        </authorList>
    </citation>
    <scope>NUCLEOTIDE SEQUENCE</scope>
    <source>
        <strain evidence="4">D8_B_37</strain>
    </source>
</reference>
<keyword evidence="2" id="KW-0732">Signal</keyword>